<accession>A0A8S3WSC7</accession>
<gene>
    <name evidence="1" type="ORF">PAPOLLO_LOCUS9645</name>
</gene>
<protein>
    <submittedName>
        <fullName evidence="1">(apollo) hypothetical protein</fullName>
    </submittedName>
</protein>
<dbReference type="OrthoDB" id="7478066at2759"/>
<dbReference type="AlphaFoldDB" id="A0A8S3WSC7"/>
<organism evidence="1 2">
    <name type="scientific">Parnassius apollo</name>
    <name type="common">Apollo butterfly</name>
    <name type="synonym">Papilio apollo</name>
    <dbReference type="NCBI Taxonomy" id="110799"/>
    <lineage>
        <taxon>Eukaryota</taxon>
        <taxon>Metazoa</taxon>
        <taxon>Ecdysozoa</taxon>
        <taxon>Arthropoda</taxon>
        <taxon>Hexapoda</taxon>
        <taxon>Insecta</taxon>
        <taxon>Pterygota</taxon>
        <taxon>Neoptera</taxon>
        <taxon>Endopterygota</taxon>
        <taxon>Lepidoptera</taxon>
        <taxon>Glossata</taxon>
        <taxon>Ditrysia</taxon>
        <taxon>Papilionoidea</taxon>
        <taxon>Papilionidae</taxon>
        <taxon>Parnassiinae</taxon>
        <taxon>Parnassini</taxon>
        <taxon>Parnassius</taxon>
        <taxon>Parnassius</taxon>
    </lineage>
</organism>
<evidence type="ECO:0000313" key="2">
    <source>
        <dbReference type="Proteomes" id="UP000691718"/>
    </source>
</evidence>
<dbReference type="Proteomes" id="UP000691718">
    <property type="component" value="Unassembled WGS sequence"/>
</dbReference>
<reference evidence="1" key="1">
    <citation type="submission" date="2021-04" db="EMBL/GenBank/DDBJ databases">
        <authorList>
            <person name="Tunstrom K."/>
        </authorList>
    </citation>
    <scope>NUCLEOTIDE SEQUENCE</scope>
</reference>
<evidence type="ECO:0000313" key="1">
    <source>
        <dbReference type="EMBL" id="CAG4978416.1"/>
    </source>
</evidence>
<proteinExistence type="predicted"/>
<dbReference type="EMBL" id="CAJQZP010000693">
    <property type="protein sequence ID" value="CAG4978416.1"/>
    <property type="molecule type" value="Genomic_DNA"/>
</dbReference>
<comment type="caution">
    <text evidence="1">The sequence shown here is derived from an EMBL/GenBank/DDBJ whole genome shotgun (WGS) entry which is preliminary data.</text>
</comment>
<name>A0A8S3WSC7_PARAO</name>
<keyword evidence="2" id="KW-1185">Reference proteome</keyword>
<sequence length="175" mass="20208">MRYLVRALPSSYSYIEDFIDVIPEEQRKVDYVKSKIKEKNMTSSEPDKKSNIINASKDHKEVTTEVEFIEVMAKAKVKVSSEVSHSALNKMALRQSHGLLRFWSFPLGAINIYNPEDIEVILSDMKYHQKSQVYSFLKPWLQDGLLLSYETLLLEDASELKGIFSRSDPGCERRL</sequence>